<dbReference type="InterPro" id="IPR026912">
    <property type="entry name" value="Adenine_deam_C"/>
</dbReference>
<dbReference type="SUPFAM" id="SSF51338">
    <property type="entry name" value="Composite domain of metallo-dependent hydrolases"/>
    <property type="match status" value="1"/>
</dbReference>
<evidence type="ECO:0000256" key="5">
    <source>
        <dbReference type="ARBA" id="ARBA00047720"/>
    </source>
</evidence>
<dbReference type="AlphaFoldDB" id="A0A1I3E0K8"/>
<feature type="domain" description="Amidohydrolase-related" evidence="7">
    <location>
        <begin position="63"/>
        <end position="343"/>
    </location>
</feature>
<dbReference type="InterPro" id="IPR006680">
    <property type="entry name" value="Amidohydro-rel"/>
</dbReference>
<dbReference type="Gene3D" id="2.30.40.10">
    <property type="entry name" value="Urease, subunit C, domain 1"/>
    <property type="match status" value="1"/>
</dbReference>
<dbReference type="EMBL" id="FOQK01000008">
    <property type="protein sequence ID" value="SFH92524.1"/>
    <property type="molecule type" value="Genomic_DNA"/>
</dbReference>
<dbReference type="NCBIfam" id="TIGR01178">
    <property type="entry name" value="ade"/>
    <property type="match status" value="1"/>
</dbReference>
<dbReference type="HAMAP" id="MF_01518">
    <property type="entry name" value="Adenine_deamin"/>
    <property type="match status" value="1"/>
</dbReference>
<keyword evidence="3 6" id="KW-0378">Hydrolase</keyword>
<accession>A0A1I3E0K8</accession>
<dbReference type="Pfam" id="PF01979">
    <property type="entry name" value="Amidohydro_1"/>
    <property type="match status" value="1"/>
</dbReference>
<evidence type="ECO:0000313" key="9">
    <source>
        <dbReference type="EMBL" id="SFH92524.1"/>
    </source>
</evidence>
<feature type="domain" description="Adenine deaminase C-terminal" evidence="8">
    <location>
        <begin position="400"/>
        <end position="567"/>
    </location>
</feature>
<proteinExistence type="inferred from homology"/>
<dbReference type="Gene3D" id="3.20.20.140">
    <property type="entry name" value="Metal-dependent hydrolases"/>
    <property type="match status" value="1"/>
</dbReference>
<dbReference type="GO" id="GO:0006146">
    <property type="term" value="P:adenine catabolic process"/>
    <property type="evidence" value="ECO:0007669"/>
    <property type="project" value="InterPro"/>
</dbReference>
<evidence type="ECO:0000259" key="8">
    <source>
        <dbReference type="Pfam" id="PF13382"/>
    </source>
</evidence>
<comment type="catalytic activity">
    <reaction evidence="5 6">
        <text>adenine + H2O + H(+) = hypoxanthine + NH4(+)</text>
        <dbReference type="Rhea" id="RHEA:23688"/>
        <dbReference type="ChEBI" id="CHEBI:15377"/>
        <dbReference type="ChEBI" id="CHEBI:15378"/>
        <dbReference type="ChEBI" id="CHEBI:16708"/>
        <dbReference type="ChEBI" id="CHEBI:17368"/>
        <dbReference type="ChEBI" id="CHEBI:28938"/>
        <dbReference type="EC" id="3.5.4.2"/>
    </reaction>
</comment>
<dbReference type="InterPro" id="IPR011059">
    <property type="entry name" value="Metal-dep_hydrolase_composite"/>
</dbReference>
<dbReference type="InterPro" id="IPR032466">
    <property type="entry name" value="Metal_Hydrolase"/>
</dbReference>
<keyword evidence="4 6" id="KW-0464">Manganese</keyword>
<sequence>MDKKKLMRVAQGRESADLVLKGGLVFAGFTGSFKPCDIAISQGYIAGIGQYSGPNEVDLQGRYVTPGFIDAHVHIESSMLTPHGFARTVLPKGTTTVVADPHEIANVAGCVGIRYMMDAAERLPIDIRFMLPSCVPATALEDNGACLTAEELRPFLASPQVLGLGEMMDIAGVLAGDKKVWQKLALVETVGLVDGHAPQLAAKDLMAYAAAGILSDHECVTPEEAEERLAAGMYLLIREGSAAHNLDALLPAVTLENSSFCCFCTDDRHPGDLLEAGGINAMVRQAVAKGIPVSQALQMATVNTARYFGLKDCGVIAPGRRADLLVFEDFKAWVPVQVYAQGRLAAEQGQPVESFWQDYAPQVVPQRLEDSVRLAADDGFSLALPVTGEEANVIELVPRQLLTKRRFMQVPAENGLAAADPAQDILKLAVCERHKGTGRIGLGLVKGFGLQSGAIAQTIGHDSHNLIVIGTNDGDMQLAIRTLAACGGGVAIVADGVVRGCLALPVGGLMTAQPAVQVAAKAKQMEELAYALGVRREYDPFLTLAFLSLPVIPELKLSDRGLVDVQAGRIIAIDELPD</sequence>
<evidence type="ECO:0000256" key="1">
    <source>
        <dbReference type="ARBA" id="ARBA00006773"/>
    </source>
</evidence>
<dbReference type="EC" id="3.5.4.2" evidence="2 6"/>
<protein>
    <recommendedName>
        <fullName evidence="2 6">Adenine deaminase</fullName>
        <shortName evidence="6">Adenase</shortName>
        <shortName evidence="6">Adenine aminase</shortName>
        <ecNumber evidence="2 6">3.5.4.2</ecNumber>
    </recommendedName>
</protein>
<gene>
    <name evidence="6" type="primary">ade</name>
    <name evidence="9" type="ORF">SAMN04487861_10896</name>
</gene>
<comment type="similarity">
    <text evidence="1 6">Belongs to the metallo-dependent hydrolases superfamily. Adenine deaminase family.</text>
</comment>
<evidence type="ECO:0000313" key="10">
    <source>
        <dbReference type="Proteomes" id="UP000183639"/>
    </source>
</evidence>
<dbReference type="PANTHER" id="PTHR11113">
    <property type="entry name" value="N-ACETYLGLUCOSAMINE-6-PHOSPHATE DEACETYLASE"/>
    <property type="match status" value="1"/>
</dbReference>
<dbReference type="OrthoDB" id="9775607at2"/>
<dbReference type="PANTHER" id="PTHR11113:SF2">
    <property type="entry name" value="ADENINE DEAMINASE"/>
    <property type="match status" value="1"/>
</dbReference>
<dbReference type="InterPro" id="IPR006679">
    <property type="entry name" value="Adenine_deam"/>
</dbReference>
<name>A0A1I3E0K8_SELRU</name>
<comment type="cofactor">
    <cofactor evidence="6">
        <name>Mn(2+)</name>
        <dbReference type="ChEBI" id="CHEBI:29035"/>
    </cofactor>
</comment>
<dbReference type="Pfam" id="PF13382">
    <property type="entry name" value="Adenine_deam_C"/>
    <property type="match status" value="1"/>
</dbReference>
<dbReference type="Proteomes" id="UP000183639">
    <property type="component" value="Unassembled WGS sequence"/>
</dbReference>
<dbReference type="CDD" id="cd01295">
    <property type="entry name" value="AdeC"/>
    <property type="match status" value="1"/>
</dbReference>
<dbReference type="RefSeq" id="WP_075442872.1">
    <property type="nucleotide sequence ID" value="NZ_FOQK01000008.1"/>
</dbReference>
<dbReference type="GO" id="GO:0000034">
    <property type="term" value="F:adenine deaminase activity"/>
    <property type="evidence" value="ECO:0007669"/>
    <property type="project" value="UniProtKB-UniRule"/>
</dbReference>
<evidence type="ECO:0000256" key="2">
    <source>
        <dbReference type="ARBA" id="ARBA00012782"/>
    </source>
</evidence>
<reference evidence="9 10" key="1">
    <citation type="submission" date="2016-10" db="EMBL/GenBank/DDBJ databases">
        <authorList>
            <person name="de Groot N.N."/>
        </authorList>
    </citation>
    <scope>NUCLEOTIDE SEQUENCE [LARGE SCALE GENOMIC DNA]</scope>
    <source>
        <strain evidence="9 10">Z108</strain>
    </source>
</reference>
<dbReference type="SUPFAM" id="SSF51556">
    <property type="entry name" value="Metallo-dependent hydrolases"/>
    <property type="match status" value="1"/>
</dbReference>
<evidence type="ECO:0000259" key="7">
    <source>
        <dbReference type="Pfam" id="PF01979"/>
    </source>
</evidence>
<organism evidence="9 10">
    <name type="scientific">Selenomonas ruminantium</name>
    <dbReference type="NCBI Taxonomy" id="971"/>
    <lineage>
        <taxon>Bacteria</taxon>
        <taxon>Bacillati</taxon>
        <taxon>Bacillota</taxon>
        <taxon>Negativicutes</taxon>
        <taxon>Selenomonadales</taxon>
        <taxon>Selenomonadaceae</taxon>
        <taxon>Selenomonas</taxon>
    </lineage>
</organism>
<evidence type="ECO:0000256" key="4">
    <source>
        <dbReference type="ARBA" id="ARBA00023211"/>
    </source>
</evidence>
<evidence type="ECO:0000256" key="3">
    <source>
        <dbReference type="ARBA" id="ARBA00022801"/>
    </source>
</evidence>
<evidence type="ECO:0000256" key="6">
    <source>
        <dbReference type="HAMAP-Rule" id="MF_01518"/>
    </source>
</evidence>